<evidence type="ECO:0000259" key="1">
    <source>
        <dbReference type="Pfam" id="PF12697"/>
    </source>
</evidence>
<proteinExistence type="predicted"/>
<dbReference type="Gene3D" id="3.40.50.1820">
    <property type="entry name" value="alpha/beta hydrolase"/>
    <property type="match status" value="1"/>
</dbReference>
<gene>
    <name evidence="2" type="ORF">SAMN06295885_0183</name>
</gene>
<dbReference type="InterPro" id="IPR050228">
    <property type="entry name" value="Carboxylesterase_BioH"/>
</dbReference>
<name>A0A1X7MUI8_9MICO</name>
<dbReference type="PRINTS" id="PR00111">
    <property type="entry name" value="ABHYDROLASE"/>
</dbReference>
<organism evidence="2 3">
    <name type="scientific">Rathayibacter oskolensis</name>
    <dbReference type="NCBI Taxonomy" id="1891671"/>
    <lineage>
        <taxon>Bacteria</taxon>
        <taxon>Bacillati</taxon>
        <taxon>Actinomycetota</taxon>
        <taxon>Actinomycetes</taxon>
        <taxon>Micrococcales</taxon>
        <taxon>Microbacteriaceae</taxon>
        <taxon>Rathayibacter</taxon>
    </lineage>
</organism>
<dbReference type="InterPro" id="IPR029058">
    <property type="entry name" value="AB_hydrolase_fold"/>
</dbReference>
<protein>
    <submittedName>
        <fullName evidence="2">Pimeloyl-ACP methyl ester carboxylesterase</fullName>
    </submittedName>
</protein>
<accession>A0A1X7MUI8</accession>
<dbReference type="PANTHER" id="PTHR43194">
    <property type="entry name" value="HYDROLASE ALPHA/BETA FOLD FAMILY"/>
    <property type="match status" value="1"/>
</dbReference>
<dbReference type="OrthoDB" id="3249793at2"/>
<dbReference type="Proteomes" id="UP000193711">
    <property type="component" value="Unassembled WGS sequence"/>
</dbReference>
<dbReference type="EMBL" id="FXBM01000001">
    <property type="protein sequence ID" value="SMH28502.1"/>
    <property type="molecule type" value="Genomic_DNA"/>
</dbReference>
<feature type="domain" description="AB hydrolase-1" evidence="1">
    <location>
        <begin position="25"/>
        <end position="247"/>
    </location>
</feature>
<keyword evidence="3" id="KW-1185">Reference proteome</keyword>
<dbReference type="AlphaFoldDB" id="A0A1X7MUI8"/>
<dbReference type="PANTHER" id="PTHR43194:SF5">
    <property type="entry name" value="PIMELOYL-[ACYL-CARRIER PROTEIN] METHYL ESTER ESTERASE"/>
    <property type="match status" value="1"/>
</dbReference>
<dbReference type="RefSeq" id="WP_085474741.1">
    <property type="nucleotide sequence ID" value="NZ_FXBM01000001.1"/>
</dbReference>
<reference evidence="3" key="1">
    <citation type="submission" date="2017-04" db="EMBL/GenBank/DDBJ databases">
        <authorList>
            <person name="Varghese N."/>
            <person name="Submissions S."/>
        </authorList>
    </citation>
    <scope>NUCLEOTIDE SEQUENCE [LARGE SCALE GENOMIC DNA]</scope>
    <source>
        <strain evidence="3">VKM Ac-2121</strain>
    </source>
</reference>
<sequence length="260" mass="27214">MTTTQDIDIDGVTLRLTAVGEGRTILLLHGGGGTATVLRWAGLLAEARGVRVLVPAHPGFDGTPRAASVASVRDLAALYLRLLERLDLEDVTVAGNSIGGWIAAEIAAARSPRVSGAVVIDAVGLVVDGHPYADFFSLTPAELAQRSYHDPERFGIDPQALPPEARAVMAANRPVIAYYGGDMTDPTLADRLPRIEVPTLVVWGDADRIGDPAVGEAYAAAIPAARLAVIPDSGHLPQIETPDALVELVGSLLDLTARDA</sequence>
<dbReference type="Pfam" id="PF12697">
    <property type="entry name" value="Abhydrolase_6"/>
    <property type="match status" value="1"/>
</dbReference>
<evidence type="ECO:0000313" key="3">
    <source>
        <dbReference type="Proteomes" id="UP000193711"/>
    </source>
</evidence>
<dbReference type="GO" id="GO:0003824">
    <property type="term" value="F:catalytic activity"/>
    <property type="evidence" value="ECO:0007669"/>
    <property type="project" value="UniProtKB-ARBA"/>
</dbReference>
<dbReference type="STRING" id="1891671.SAMN06295885_0183"/>
<dbReference type="SUPFAM" id="SSF53474">
    <property type="entry name" value="alpha/beta-Hydrolases"/>
    <property type="match status" value="1"/>
</dbReference>
<evidence type="ECO:0000313" key="2">
    <source>
        <dbReference type="EMBL" id="SMH28502.1"/>
    </source>
</evidence>
<dbReference type="InterPro" id="IPR000073">
    <property type="entry name" value="AB_hydrolase_1"/>
</dbReference>